<keyword evidence="1" id="KW-0175">Coiled coil</keyword>
<dbReference type="AlphaFoldDB" id="A0A0V0QXC3"/>
<dbReference type="EMBL" id="LDAU01000089">
    <property type="protein sequence ID" value="KRX07043.1"/>
    <property type="molecule type" value="Genomic_DNA"/>
</dbReference>
<name>A0A0V0QXC3_PSEPJ</name>
<feature type="compositionally biased region" description="Polar residues" evidence="2">
    <location>
        <begin position="526"/>
        <end position="549"/>
    </location>
</feature>
<proteinExistence type="predicted"/>
<keyword evidence="4" id="KW-1185">Reference proteome</keyword>
<sequence length="646" mass="77615">MKIIEIQEKFEQKQKEEKGYGESLESNNIQNKQVKDIKQIQLSSQKQEAMSQAQLIQELQEKQNILKKKQFDKSDMSLVYQIGKLDQILKDKIKQEIENSRVNYSLICHSSRMVNQNKNMENLFIRDKDRILTSQNSYREAGQKYESLKNNSQKFEEKNEPVENEREKMESLFQSFRFLGHSSQTGKRAFSSQQNQRKKQSYLQIQKHKNIKYQNIQQSQQKKQFFEEGQQIQNENDDTKIVLNKKNQIKRFLERNFIEKGDYNFKSKKEKQLAQNFLDQSSFEVDLNKSSFKSTDQIYNKYQTKIQKYILQFLKKKFGNQYLSQREKEEKINKHFENIYQRVCSQDFGFLENKSKTEKEKENEKFLAQKKFVQKLFFCEDFEVNQVLAEDYSQYLSGIRQNSSNFTENKDIQSLKQQFKTQSSEVIFGEDEQFYFQDENDNENENKNKNRIDLNEYQIQNKNQSLDQYYKEGSIKRQDFSQKNLFKNDKICKTEVNSEYMRQNSQESTNFFDAIQQNFWEKLDNQSDQGNKTTKNKNWNFQQYQTPRQNEFKTEKNSINSGFSPKIFNFERGVQKSQSLNFNQLQYQDYYQIKEGTNIQNFDEIIDENDDNNDLIKNNNKFSQEKDNSKVAKCQHFEKIVEFEMG</sequence>
<feature type="region of interest" description="Disordered" evidence="2">
    <location>
        <begin position="525"/>
        <end position="558"/>
    </location>
</feature>
<feature type="coiled-coil region" evidence="1">
    <location>
        <begin position="138"/>
        <end position="165"/>
    </location>
</feature>
<reference evidence="3 4" key="1">
    <citation type="journal article" date="2015" name="Sci. Rep.">
        <title>Genome of the facultative scuticociliatosis pathogen Pseudocohnilembus persalinus provides insight into its virulence through horizontal gene transfer.</title>
        <authorList>
            <person name="Xiong J."/>
            <person name="Wang G."/>
            <person name="Cheng J."/>
            <person name="Tian M."/>
            <person name="Pan X."/>
            <person name="Warren A."/>
            <person name="Jiang C."/>
            <person name="Yuan D."/>
            <person name="Miao W."/>
        </authorList>
    </citation>
    <scope>NUCLEOTIDE SEQUENCE [LARGE SCALE GENOMIC DNA]</scope>
    <source>
        <strain evidence="3">36N120E</strain>
    </source>
</reference>
<gene>
    <name evidence="3" type="ORF">PPERSA_08720</name>
</gene>
<evidence type="ECO:0000256" key="1">
    <source>
        <dbReference type="SAM" id="Coils"/>
    </source>
</evidence>
<comment type="caution">
    <text evidence="3">The sequence shown here is derived from an EMBL/GenBank/DDBJ whole genome shotgun (WGS) entry which is preliminary data.</text>
</comment>
<protein>
    <submittedName>
        <fullName evidence="3">Uncharacterized protein</fullName>
    </submittedName>
</protein>
<accession>A0A0V0QXC3</accession>
<evidence type="ECO:0000313" key="4">
    <source>
        <dbReference type="Proteomes" id="UP000054937"/>
    </source>
</evidence>
<dbReference type="InParanoid" id="A0A0V0QXC3"/>
<evidence type="ECO:0000256" key="2">
    <source>
        <dbReference type="SAM" id="MobiDB-lite"/>
    </source>
</evidence>
<organism evidence="3 4">
    <name type="scientific">Pseudocohnilembus persalinus</name>
    <name type="common">Ciliate</name>
    <dbReference type="NCBI Taxonomy" id="266149"/>
    <lineage>
        <taxon>Eukaryota</taxon>
        <taxon>Sar</taxon>
        <taxon>Alveolata</taxon>
        <taxon>Ciliophora</taxon>
        <taxon>Intramacronucleata</taxon>
        <taxon>Oligohymenophorea</taxon>
        <taxon>Scuticociliatia</taxon>
        <taxon>Philasterida</taxon>
        <taxon>Pseudocohnilembidae</taxon>
        <taxon>Pseudocohnilembus</taxon>
    </lineage>
</organism>
<dbReference type="Proteomes" id="UP000054937">
    <property type="component" value="Unassembled WGS sequence"/>
</dbReference>
<evidence type="ECO:0000313" key="3">
    <source>
        <dbReference type="EMBL" id="KRX07043.1"/>
    </source>
</evidence>